<organism evidence="1 2">
    <name type="scientific">Bacteroides fragilis</name>
    <dbReference type="NCBI Taxonomy" id="817"/>
    <lineage>
        <taxon>Bacteria</taxon>
        <taxon>Pseudomonadati</taxon>
        <taxon>Bacteroidota</taxon>
        <taxon>Bacteroidia</taxon>
        <taxon>Bacteroidales</taxon>
        <taxon>Bacteroidaceae</taxon>
        <taxon>Bacteroides</taxon>
    </lineage>
</organism>
<protein>
    <submittedName>
        <fullName evidence="1">Uncharacterized protein</fullName>
    </submittedName>
</protein>
<gene>
    <name evidence="1" type="ORF">FOC69_13030</name>
</gene>
<evidence type="ECO:0000313" key="1">
    <source>
        <dbReference type="EMBL" id="QKH85241.1"/>
    </source>
</evidence>
<reference evidence="1 2" key="1">
    <citation type="submission" date="2020-05" db="EMBL/GenBank/DDBJ databases">
        <title>FDA dAtabase for Regulatory Grade micrObial Sequences (FDA-ARGOS): Supporting development and validation of Infectious Disease Dx tests.</title>
        <authorList>
            <person name="Bojja K."/>
            <person name="Kessler A."/>
            <person name="Tallon L."/>
            <person name="Sadzewicz L."/>
            <person name="Zhao X."/>
            <person name="Vavikolanu K."/>
            <person name="Mehta A."/>
            <person name="Aluvathingal J."/>
            <person name="Nadendla S."/>
            <person name="Myers T."/>
            <person name="Yan Y."/>
            <person name="Sichtig H."/>
        </authorList>
    </citation>
    <scope>NUCLEOTIDE SEQUENCE [LARGE SCALE GENOMIC DNA]</scope>
    <source>
        <strain evidence="1 2">FDAARGOS_763</strain>
    </source>
</reference>
<evidence type="ECO:0000313" key="2">
    <source>
        <dbReference type="Proteomes" id="UP000501467"/>
    </source>
</evidence>
<dbReference type="Proteomes" id="UP000501467">
    <property type="component" value="Chromosome"/>
</dbReference>
<dbReference type="EMBL" id="CP054003">
    <property type="protein sequence ID" value="QKH85241.1"/>
    <property type="molecule type" value="Genomic_DNA"/>
</dbReference>
<proteinExistence type="predicted"/>
<dbReference type="RefSeq" id="WP_005778669.1">
    <property type="nucleotide sequence ID" value="NZ_CP054003.1"/>
</dbReference>
<sequence>MEVFSFKKGFSQVMQKDISNVKHEIMITLGITTNVAWLNRLNGKVEPKVSEAKAIEETFAKYGIKEVWGE</sequence>
<dbReference type="AlphaFoldDB" id="A0AAP9NCS8"/>
<name>A0AAP9NCS8_BACFG</name>
<accession>A0AAP9NCS8</accession>